<accession>A0AAN9YSW7</accession>
<name>A0AAN9YSW7_9PEZI</name>
<feature type="compositionally biased region" description="Polar residues" evidence="1">
    <location>
        <begin position="688"/>
        <end position="697"/>
    </location>
</feature>
<feature type="compositionally biased region" description="Basic and acidic residues" evidence="1">
    <location>
        <begin position="257"/>
        <end position="284"/>
    </location>
</feature>
<feature type="region of interest" description="Disordered" evidence="1">
    <location>
        <begin position="408"/>
        <end position="563"/>
    </location>
</feature>
<feature type="compositionally biased region" description="Basic and acidic residues" evidence="1">
    <location>
        <begin position="670"/>
        <end position="686"/>
    </location>
</feature>
<dbReference type="Proteomes" id="UP001320420">
    <property type="component" value="Unassembled WGS sequence"/>
</dbReference>
<feature type="compositionally biased region" description="Basic and acidic residues" evidence="1">
    <location>
        <begin position="468"/>
        <end position="481"/>
    </location>
</feature>
<protein>
    <recommendedName>
        <fullName evidence="4">DUF3824 domain-containing protein</fullName>
    </recommendedName>
</protein>
<feature type="compositionally biased region" description="Basic residues" evidence="1">
    <location>
        <begin position="655"/>
        <end position="669"/>
    </location>
</feature>
<organism evidence="2 3">
    <name type="scientific">Diatrype stigma</name>
    <dbReference type="NCBI Taxonomy" id="117547"/>
    <lineage>
        <taxon>Eukaryota</taxon>
        <taxon>Fungi</taxon>
        <taxon>Dikarya</taxon>
        <taxon>Ascomycota</taxon>
        <taxon>Pezizomycotina</taxon>
        <taxon>Sordariomycetes</taxon>
        <taxon>Xylariomycetidae</taxon>
        <taxon>Xylariales</taxon>
        <taxon>Diatrypaceae</taxon>
        <taxon>Diatrype</taxon>
    </lineage>
</organism>
<feature type="compositionally biased region" description="Basic residues" evidence="1">
    <location>
        <begin position="433"/>
        <end position="444"/>
    </location>
</feature>
<dbReference type="AlphaFoldDB" id="A0AAN9YSW7"/>
<evidence type="ECO:0000313" key="2">
    <source>
        <dbReference type="EMBL" id="KAK7757833.1"/>
    </source>
</evidence>
<reference evidence="2 3" key="1">
    <citation type="submission" date="2024-02" db="EMBL/GenBank/DDBJ databases">
        <title>De novo assembly and annotation of 12 fungi associated with fruit tree decline syndrome in Ontario, Canada.</title>
        <authorList>
            <person name="Sulman M."/>
            <person name="Ellouze W."/>
            <person name="Ilyukhin E."/>
        </authorList>
    </citation>
    <scope>NUCLEOTIDE SEQUENCE [LARGE SCALE GENOMIC DNA]</scope>
    <source>
        <strain evidence="2 3">M11/M66-122</strain>
    </source>
</reference>
<gene>
    <name evidence="2" type="ORF">SLS62_000211</name>
</gene>
<feature type="region of interest" description="Disordered" evidence="1">
    <location>
        <begin position="251"/>
        <end position="292"/>
    </location>
</feature>
<feature type="compositionally biased region" description="Basic and acidic residues" evidence="1">
    <location>
        <begin position="82"/>
        <end position="103"/>
    </location>
</feature>
<feature type="region of interest" description="Disordered" evidence="1">
    <location>
        <begin position="353"/>
        <end position="393"/>
    </location>
</feature>
<proteinExistence type="predicted"/>
<feature type="region of interest" description="Disordered" evidence="1">
    <location>
        <begin position="1"/>
        <end position="122"/>
    </location>
</feature>
<feature type="compositionally biased region" description="Basic and acidic residues" evidence="1">
    <location>
        <begin position="510"/>
        <end position="522"/>
    </location>
</feature>
<feature type="compositionally biased region" description="Basic residues" evidence="1">
    <location>
        <begin position="373"/>
        <end position="383"/>
    </location>
</feature>
<feature type="region of interest" description="Disordered" evidence="1">
    <location>
        <begin position="655"/>
        <end position="727"/>
    </location>
</feature>
<evidence type="ECO:0000256" key="1">
    <source>
        <dbReference type="SAM" id="MobiDB-lite"/>
    </source>
</evidence>
<feature type="compositionally biased region" description="Basic and acidic residues" evidence="1">
    <location>
        <begin position="362"/>
        <end position="372"/>
    </location>
</feature>
<feature type="compositionally biased region" description="Basic residues" evidence="1">
    <location>
        <begin position="104"/>
        <end position="115"/>
    </location>
</feature>
<feature type="compositionally biased region" description="Basic and acidic residues" evidence="1">
    <location>
        <begin position="54"/>
        <end position="73"/>
    </location>
</feature>
<feature type="compositionally biased region" description="Basic residues" evidence="1">
    <location>
        <begin position="523"/>
        <end position="539"/>
    </location>
</feature>
<comment type="caution">
    <text evidence="2">The sequence shown here is derived from an EMBL/GenBank/DDBJ whole genome shotgun (WGS) entry which is preliminary data.</text>
</comment>
<feature type="compositionally biased region" description="Low complexity" evidence="1">
    <location>
        <begin position="540"/>
        <end position="550"/>
    </location>
</feature>
<sequence length="727" mass="80544">MSAYDPYDLPTRERDRDRDHSRRYQSDRRERTEPRYADPPQDSYYRNTVTRTELIPRAREDSDLSVEEIHRDFPPPLGYSSRDIRRARSAEPGHDDYYYDQRRHHERGSRSHKKPGSLTYEEEERARKRVLNKQEKIIAAVVGGVVAAGAKELWDRREAKEEGLEEVHRNIAASAALGAAGAFAGYQGADFYNKHASKEEKKSTYLVHKGRDGRVAEYYSDDDEDSRGHKGNKSFLENALSAAGLGGAIKALTGAGSDKDDRRSDMRSRRGSIDSRRSRSEDNPTQRMQKAAKASLVAGAAEAFRLSKEPGGWKGEKMKRVLTAAAGAATIDAAHDPSKDGKRHLMESVIGGLVGNRMLNGPRKDIEEDPRTGRSRSRSRARSGSRGGGHSGIKALATAGLGAIGAKKILDSSRSRSRSRRGGSPDSYDSRSRTRSPRKNRSRSRSIVDGARRGLAKIGLGSGPDDALATRDDDYYDDRSSRKSRHRSPGDRYYDDDDDYTSRGYMRGGRGGDDYYDDDRSASGRHRSRSRQRGSRGRGRSTSSASSSDLGDSDADEKATKKMRGKQLLTAGLASVATIHAVSGVYGSLGARNARHKAVKEGKLSPDEAKKLKTKAILQDAASVGVAAITIQGAVRELKEAHEQTKALKEWKLEKKRRHEKRAERLRRLRNSDSGDYDDRSSRSRADNWSTSAPSRSSRYDDGPHYIDGNPYSAALPAPPVGYDDER</sequence>
<keyword evidence="3" id="KW-1185">Reference proteome</keyword>
<evidence type="ECO:0000313" key="3">
    <source>
        <dbReference type="Proteomes" id="UP001320420"/>
    </source>
</evidence>
<dbReference type="EMBL" id="JAKJXP020000001">
    <property type="protein sequence ID" value="KAK7757833.1"/>
    <property type="molecule type" value="Genomic_DNA"/>
</dbReference>
<feature type="compositionally biased region" description="Basic and acidic residues" evidence="1">
    <location>
        <begin position="10"/>
        <end position="36"/>
    </location>
</feature>
<evidence type="ECO:0008006" key="4">
    <source>
        <dbReference type="Google" id="ProtNLM"/>
    </source>
</evidence>